<reference evidence="2" key="2">
    <citation type="submission" date="2022-10" db="EMBL/GenBank/DDBJ databases">
        <authorList>
            <person name="Aires J."/>
            <person name="Mesa V."/>
        </authorList>
    </citation>
    <scope>NUCLEOTIDE SEQUENCE</scope>
    <source>
        <strain evidence="2">Clostridium neonatale JD116</strain>
    </source>
</reference>
<reference evidence="1" key="1">
    <citation type="submission" date="2021-10" db="EMBL/GenBank/DDBJ databases">
        <authorList>
            <person name="Mesa V."/>
        </authorList>
    </citation>
    <scope>NUCLEOTIDE SEQUENCE</scope>
    <source>
        <strain evidence="1">CC3_PB</strain>
    </source>
</reference>
<evidence type="ECO:0000313" key="1">
    <source>
        <dbReference type="EMBL" id="CAG9703167.1"/>
    </source>
</evidence>
<dbReference type="Proteomes" id="UP000789738">
    <property type="component" value="Unassembled WGS sequence"/>
</dbReference>
<protein>
    <submittedName>
        <fullName evidence="1">Uncharacterized protein</fullName>
    </submittedName>
</protein>
<dbReference type="Proteomes" id="UP001189143">
    <property type="component" value="Unassembled WGS sequence"/>
</dbReference>
<dbReference type="AlphaFoldDB" id="A0AA86JH30"/>
<gene>
    <name evidence="2" type="ORF">CNEO2_270055</name>
    <name evidence="1" type="ORF">CNEO_40401</name>
</gene>
<dbReference type="EMBL" id="CAKJVE010000004">
    <property type="protein sequence ID" value="CAG9703167.1"/>
    <property type="molecule type" value="Genomic_DNA"/>
</dbReference>
<name>A0AA86JH30_9CLOT</name>
<dbReference type="EMBL" id="CAMTCP010000199">
    <property type="protein sequence ID" value="CAI3585806.1"/>
    <property type="molecule type" value="Genomic_DNA"/>
</dbReference>
<evidence type="ECO:0000313" key="2">
    <source>
        <dbReference type="EMBL" id="CAI3585806.1"/>
    </source>
</evidence>
<accession>A0AA86JH30</accession>
<comment type="caution">
    <text evidence="1">The sequence shown here is derived from an EMBL/GenBank/DDBJ whole genome shotgun (WGS) entry which is preliminary data.</text>
</comment>
<evidence type="ECO:0000313" key="3">
    <source>
        <dbReference type="Proteomes" id="UP000789738"/>
    </source>
</evidence>
<sequence>MNQFSTIIKKFDLYSGLPNPYKIIWTSTQRRFFYGKFFWMEG</sequence>
<proteinExistence type="predicted"/>
<organism evidence="1 3">
    <name type="scientific">Clostridium neonatale</name>
    <dbReference type="NCBI Taxonomy" id="137838"/>
    <lineage>
        <taxon>Bacteria</taxon>
        <taxon>Bacillati</taxon>
        <taxon>Bacillota</taxon>
        <taxon>Clostridia</taxon>
        <taxon>Eubacteriales</taxon>
        <taxon>Clostridiaceae</taxon>
        <taxon>Clostridium</taxon>
    </lineage>
</organism>